<dbReference type="InterPro" id="IPR036034">
    <property type="entry name" value="PDZ_sf"/>
</dbReference>
<evidence type="ECO:0000259" key="5">
    <source>
        <dbReference type="PROSITE" id="PS50106"/>
    </source>
</evidence>
<dbReference type="GO" id="GO:0016010">
    <property type="term" value="C:dystrophin-associated glycoprotein complex"/>
    <property type="evidence" value="ECO:0007669"/>
    <property type="project" value="TreeGrafter"/>
</dbReference>
<dbReference type="PROSITE" id="PS50106">
    <property type="entry name" value="PDZ"/>
    <property type="match status" value="1"/>
</dbReference>
<evidence type="ECO:0000256" key="1">
    <source>
        <dbReference type="ARBA" id="ARBA00004245"/>
    </source>
</evidence>
<dbReference type="GO" id="GO:0005856">
    <property type="term" value="C:cytoskeleton"/>
    <property type="evidence" value="ECO:0007669"/>
    <property type="project" value="UniProtKB-SubCell"/>
</dbReference>
<proteinExistence type="inferred from homology"/>
<dbReference type="CDD" id="cd06801">
    <property type="entry name" value="PDZ_syntrophin-like"/>
    <property type="match status" value="1"/>
</dbReference>
<protein>
    <submittedName>
        <fullName evidence="6">Gamma-1-syntrophin</fullName>
    </submittedName>
</protein>
<dbReference type="InterPro" id="IPR001478">
    <property type="entry name" value="PDZ"/>
</dbReference>
<dbReference type="Gene3D" id="2.30.42.10">
    <property type="match status" value="1"/>
</dbReference>
<evidence type="ECO:0000256" key="3">
    <source>
        <dbReference type="ARBA" id="ARBA00022490"/>
    </source>
</evidence>
<dbReference type="EMBL" id="JASAOG010000228">
    <property type="protein sequence ID" value="KAK0042971.1"/>
    <property type="molecule type" value="Genomic_DNA"/>
</dbReference>
<accession>A0AAD8AV22</accession>
<reference evidence="6" key="2">
    <citation type="submission" date="2023-04" db="EMBL/GenBank/DDBJ databases">
        <authorList>
            <person name="Bu L."/>
            <person name="Lu L."/>
            <person name="Laidemitt M.R."/>
            <person name="Zhang S.M."/>
            <person name="Mutuku M."/>
            <person name="Mkoji G."/>
            <person name="Steinauer M."/>
            <person name="Loker E.S."/>
        </authorList>
    </citation>
    <scope>NUCLEOTIDE SEQUENCE</scope>
    <source>
        <strain evidence="6">KasaAsao</strain>
        <tissue evidence="6">Whole Snail</tissue>
    </source>
</reference>
<organism evidence="6 7">
    <name type="scientific">Biomphalaria pfeifferi</name>
    <name type="common">Bloodfluke planorb</name>
    <name type="synonym">Freshwater snail</name>
    <dbReference type="NCBI Taxonomy" id="112525"/>
    <lineage>
        <taxon>Eukaryota</taxon>
        <taxon>Metazoa</taxon>
        <taxon>Spiralia</taxon>
        <taxon>Lophotrochozoa</taxon>
        <taxon>Mollusca</taxon>
        <taxon>Gastropoda</taxon>
        <taxon>Heterobranchia</taxon>
        <taxon>Euthyneura</taxon>
        <taxon>Panpulmonata</taxon>
        <taxon>Hygrophila</taxon>
        <taxon>Lymnaeoidea</taxon>
        <taxon>Planorbidae</taxon>
        <taxon>Biomphalaria</taxon>
    </lineage>
</organism>
<gene>
    <name evidence="6" type="ORF">Bpfe_027635</name>
</gene>
<evidence type="ECO:0000256" key="4">
    <source>
        <dbReference type="ARBA" id="ARBA00023212"/>
    </source>
</evidence>
<dbReference type="GO" id="GO:0005198">
    <property type="term" value="F:structural molecule activity"/>
    <property type="evidence" value="ECO:0007669"/>
    <property type="project" value="InterPro"/>
</dbReference>
<keyword evidence="7" id="KW-1185">Reference proteome</keyword>
<dbReference type="SUPFAM" id="SSF50729">
    <property type="entry name" value="PH domain-like"/>
    <property type="match status" value="1"/>
</dbReference>
<dbReference type="Pfam" id="PF23012">
    <property type="entry name" value="Syntrophin_4th"/>
    <property type="match status" value="1"/>
</dbReference>
<sequence length="473" mass="54135">MAATEEPEIIESLLKDAENKPVPIRLMLYPDALLIQKQEWISVQLDEEDEVFLNMVREVEIKREPGAGFGLCVKGGAEHRLPVLISRIIKNEAAERCCQLLVGDAILRVNGVNVESCTHDEVVSMLKEVKEDSVSLSVRHFRPASYFLNKGNETRDGPHFAKQESSQLASLPRLEKEWMTALTIPLLYARVSRYIYGTDKPREDSFDIVGVDGSKSGPMYFTEKTTMLTWYHKISAKTQSLLSQMIQMTNQLMVKEDHILLMCWTYERTSNDQNWRSWKEKFLALKAADIYLFDVPPMHSSDWSKCEMKFKVYECMLKLLKDNELPDGRQHCCSILTGARDAICLNIDSRTELLILEKAWYRSSNLAVKRLQSKTFGCTWQDHLSGLILDMDQGFSLYDHQTKSILWSYRFAQLKSSSDDGVSKLTLNFLSDNTKQLETHVISCSDLQTLIYCIHSFLSAKLSTVDPTFLGNH</sequence>
<comment type="caution">
    <text evidence="6">The sequence shown here is derived from an EMBL/GenBank/DDBJ whole genome shotgun (WGS) entry which is preliminary data.</text>
</comment>
<comment type="subcellular location">
    <subcellularLocation>
        <location evidence="1">Cytoplasm</location>
        <location evidence="1">Cytoskeleton</location>
    </subcellularLocation>
</comment>
<keyword evidence="3" id="KW-0963">Cytoplasm</keyword>
<dbReference type="Proteomes" id="UP001233172">
    <property type="component" value="Unassembled WGS sequence"/>
</dbReference>
<dbReference type="InterPro" id="IPR015482">
    <property type="entry name" value="Syntrophin"/>
</dbReference>
<dbReference type="PANTHER" id="PTHR10554:SF1">
    <property type="entry name" value="FI16515P1"/>
    <property type="match status" value="1"/>
</dbReference>
<evidence type="ECO:0000313" key="6">
    <source>
        <dbReference type="EMBL" id="KAK0042971.1"/>
    </source>
</evidence>
<dbReference type="SUPFAM" id="SSF50156">
    <property type="entry name" value="PDZ domain-like"/>
    <property type="match status" value="1"/>
</dbReference>
<evidence type="ECO:0000256" key="2">
    <source>
        <dbReference type="ARBA" id="ARBA00010798"/>
    </source>
</evidence>
<reference evidence="6" key="1">
    <citation type="journal article" date="2023" name="PLoS Negl. Trop. Dis.">
        <title>A genome sequence for Biomphalaria pfeifferi, the major vector snail for the human-infecting parasite Schistosoma mansoni.</title>
        <authorList>
            <person name="Bu L."/>
            <person name="Lu L."/>
            <person name="Laidemitt M.R."/>
            <person name="Zhang S.M."/>
            <person name="Mutuku M."/>
            <person name="Mkoji G."/>
            <person name="Steinauer M."/>
            <person name="Loker E.S."/>
        </authorList>
    </citation>
    <scope>NUCLEOTIDE SEQUENCE</scope>
    <source>
        <strain evidence="6">KasaAsao</strain>
    </source>
</reference>
<dbReference type="SMART" id="SM00228">
    <property type="entry name" value="PDZ"/>
    <property type="match status" value="1"/>
</dbReference>
<dbReference type="Pfam" id="PF00595">
    <property type="entry name" value="PDZ"/>
    <property type="match status" value="1"/>
</dbReference>
<dbReference type="PANTHER" id="PTHR10554">
    <property type="entry name" value="SYNTROPHIN"/>
    <property type="match status" value="1"/>
</dbReference>
<feature type="domain" description="PDZ" evidence="5">
    <location>
        <begin position="58"/>
        <end position="128"/>
    </location>
</feature>
<dbReference type="InterPro" id="IPR055108">
    <property type="entry name" value="Syntrophin_4th"/>
</dbReference>
<name>A0AAD8AV22_BIOPF</name>
<comment type="similarity">
    <text evidence="2">Belongs to the syntrophin family.</text>
</comment>
<evidence type="ECO:0000313" key="7">
    <source>
        <dbReference type="Proteomes" id="UP001233172"/>
    </source>
</evidence>
<dbReference type="AlphaFoldDB" id="A0AAD8AV22"/>
<keyword evidence="4" id="KW-0206">Cytoskeleton</keyword>